<keyword evidence="3" id="KW-0949">S-adenosyl-L-methionine</keyword>
<dbReference type="PANTHER" id="PTHR10509:SF14">
    <property type="entry name" value="CAFFEOYL-COA O-METHYLTRANSFERASE 3-RELATED"/>
    <property type="match status" value="1"/>
</dbReference>
<dbReference type="GO" id="GO:0032259">
    <property type="term" value="P:methylation"/>
    <property type="evidence" value="ECO:0007669"/>
    <property type="project" value="UniProtKB-KW"/>
</dbReference>
<keyword evidence="2 4" id="KW-0808">Transferase</keyword>
<evidence type="ECO:0000256" key="1">
    <source>
        <dbReference type="ARBA" id="ARBA00022603"/>
    </source>
</evidence>
<dbReference type="EMBL" id="CP042306">
    <property type="protein sequence ID" value="QDZ07185.1"/>
    <property type="molecule type" value="Genomic_DNA"/>
</dbReference>
<proteinExistence type="predicted"/>
<dbReference type="GO" id="GO:0008171">
    <property type="term" value="F:O-methyltransferase activity"/>
    <property type="evidence" value="ECO:0007669"/>
    <property type="project" value="InterPro"/>
</dbReference>
<dbReference type="Proteomes" id="UP000315673">
    <property type="component" value="Chromosome"/>
</dbReference>
<dbReference type="PANTHER" id="PTHR10509">
    <property type="entry name" value="O-METHYLTRANSFERASE-RELATED"/>
    <property type="match status" value="1"/>
</dbReference>
<keyword evidence="5" id="KW-1185">Reference proteome</keyword>
<dbReference type="InterPro" id="IPR002935">
    <property type="entry name" value="SAM_O-MeTrfase"/>
</dbReference>
<dbReference type="SUPFAM" id="SSF53335">
    <property type="entry name" value="S-adenosyl-L-methionine-dependent methyltransferases"/>
    <property type="match status" value="1"/>
</dbReference>
<gene>
    <name evidence="4" type="ORF">FPZ24_06580</name>
</gene>
<dbReference type="CDD" id="cd02440">
    <property type="entry name" value="AdoMet_MTases"/>
    <property type="match status" value="1"/>
</dbReference>
<evidence type="ECO:0000313" key="5">
    <source>
        <dbReference type="Proteomes" id="UP000315673"/>
    </source>
</evidence>
<protein>
    <submittedName>
        <fullName evidence="4">O-methyltransferase</fullName>
    </submittedName>
</protein>
<dbReference type="GO" id="GO:0008757">
    <property type="term" value="F:S-adenosylmethionine-dependent methyltransferase activity"/>
    <property type="evidence" value="ECO:0007669"/>
    <property type="project" value="TreeGrafter"/>
</dbReference>
<evidence type="ECO:0000256" key="2">
    <source>
        <dbReference type="ARBA" id="ARBA00022679"/>
    </source>
</evidence>
<dbReference type="Pfam" id="PF01596">
    <property type="entry name" value="Methyltransf_3"/>
    <property type="match status" value="1"/>
</dbReference>
<keyword evidence="1 4" id="KW-0489">Methyltransferase</keyword>
<dbReference type="PROSITE" id="PS51682">
    <property type="entry name" value="SAM_OMT_I"/>
    <property type="match status" value="1"/>
</dbReference>
<reference evidence="4 5" key="1">
    <citation type="submission" date="2019-07" db="EMBL/GenBank/DDBJ databases">
        <title>Full genome sequence of Sphingomonas sp. 4R-6-7(HKS19).</title>
        <authorList>
            <person name="Im W.-T."/>
        </authorList>
    </citation>
    <scope>NUCLEOTIDE SEQUENCE [LARGE SCALE GENOMIC DNA]</scope>
    <source>
        <strain evidence="4 5">HKS19</strain>
    </source>
</reference>
<dbReference type="InterPro" id="IPR050362">
    <property type="entry name" value="Cation-dep_OMT"/>
</dbReference>
<accession>A0A5B8LHB5</accession>
<organism evidence="4 5">
    <name type="scientific">Sphingomonas panacisoli</name>
    <dbReference type="NCBI Taxonomy" id="1813879"/>
    <lineage>
        <taxon>Bacteria</taxon>
        <taxon>Pseudomonadati</taxon>
        <taxon>Pseudomonadota</taxon>
        <taxon>Alphaproteobacteria</taxon>
        <taxon>Sphingomonadales</taxon>
        <taxon>Sphingomonadaceae</taxon>
        <taxon>Sphingomonas</taxon>
    </lineage>
</organism>
<sequence length="223" mass="23505">MVERTQPQDAGWAAVDHYIEQHLLPADAALDAAVANSAARGLDDIAVAPVQGKLLHLMARMAGAKRILEVGTLGGYSTIWLARALPEDGELVSLELVDHNASVARENIAAAGLADRVTVLQGAALDTLATLTGPFDFVFIDADKQNNAAYIDHAIRLSRPGTTIVVDNVVREGGVLDADSADERIQGTRALFEAVAAHPRLTATAVQTVGVKKWDGFLLAVVG</sequence>
<dbReference type="AlphaFoldDB" id="A0A5B8LHB5"/>
<dbReference type="InterPro" id="IPR029063">
    <property type="entry name" value="SAM-dependent_MTases_sf"/>
</dbReference>
<dbReference type="RefSeq" id="WP_146570362.1">
    <property type="nucleotide sequence ID" value="NZ_CP042306.1"/>
</dbReference>
<evidence type="ECO:0000256" key="3">
    <source>
        <dbReference type="ARBA" id="ARBA00022691"/>
    </source>
</evidence>
<name>A0A5B8LHB5_9SPHN</name>
<dbReference type="KEGG" id="spai:FPZ24_06580"/>
<dbReference type="Gene3D" id="3.40.50.150">
    <property type="entry name" value="Vaccinia Virus protein VP39"/>
    <property type="match status" value="1"/>
</dbReference>
<evidence type="ECO:0000313" key="4">
    <source>
        <dbReference type="EMBL" id="QDZ07185.1"/>
    </source>
</evidence>
<dbReference type="OrthoDB" id="9799672at2"/>